<sequence>MAKAPTVYDVAERAQVSIATVSRVLRTPDAVRELTREKVLDAVRYLGYVPSANARGLAARRTNVIGLFFPGHDDLDYAAAVDARGDGGVPVVVDDDDRASETENLYFDEVLRGAEIEAWRRGFALMVAAGRGASREALINDIAGRVDGLAVLSSTVSDELLAHVARRIPVVVLAGSERDDGFDHVSASNGPGMRTMAGYVLQQHGVRDLVYVAGPGDSPDDAERLEGFRDALRDAGVDEATVPIERGDFTREGGQRIAERLVRGDSRPRAIVCANDQTALGVLDVLEQHGIRVPEDVLVTGFDGITAGRHSRPRLTTVHQPMVELGRAAVHAITARLDDPGLGPQSLTLPVRVVLRDSCPPV</sequence>
<evidence type="ECO:0000259" key="4">
    <source>
        <dbReference type="PROSITE" id="PS50932"/>
    </source>
</evidence>
<dbReference type="Pfam" id="PF00356">
    <property type="entry name" value="LacI"/>
    <property type="match status" value="1"/>
</dbReference>
<dbReference type="SUPFAM" id="SSF53822">
    <property type="entry name" value="Periplasmic binding protein-like I"/>
    <property type="match status" value="1"/>
</dbReference>
<dbReference type="InterPro" id="IPR028082">
    <property type="entry name" value="Peripla_BP_I"/>
</dbReference>
<evidence type="ECO:0000313" key="5">
    <source>
        <dbReference type="EMBL" id="MBB5843758.1"/>
    </source>
</evidence>
<dbReference type="PROSITE" id="PS00356">
    <property type="entry name" value="HTH_LACI_1"/>
    <property type="match status" value="1"/>
</dbReference>
<dbReference type="Pfam" id="PF13377">
    <property type="entry name" value="Peripla_BP_3"/>
    <property type="match status" value="1"/>
</dbReference>
<organism evidence="5 6">
    <name type="scientific">Conyzicola lurida</name>
    <dbReference type="NCBI Taxonomy" id="1172621"/>
    <lineage>
        <taxon>Bacteria</taxon>
        <taxon>Bacillati</taxon>
        <taxon>Actinomycetota</taxon>
        <taxon>Actinomycetes</taxon>
        <taxon>Micrococcales</taxon>
        <taxon>Microbacteriaceae</taxon>
        <taxon>Conyzicola</taxon>
    </lineage>
</organism>
<dbReference type="AlphaFoldDB" id="A0A841AN41"/>
<dbReference type="SUPFAM" id="SSF47413">
    <property type="entry name" value="lambda repressor-like DNA-binding domains"/>
    <property type="match status" value="1"/>
</dbReference>
<evidence type="ECO:0000256" key="3">
    <source>
        <dbReference type="ARBA" id="ARBA00023163"/>
    </source>
</evidence>
<reference evidence="5 6" key="1">
    <citation type="submission" date="2020-08" db="EMBL/GenBank/DDBJ databases">
        <title>Sequencing the genomes of 1000 actinobacteria strains.</title>
        <authorList>
            <person name="Klenk H.-P."/>
        </authorList>
    </citation>
    <scope>NUCLEOTIDE SEQUENCE [LARGE SCALE GENOMIC DNA]</scope>
    <source>
        <strain evidence="5 6">DSM 105784</strain>
    </source>
</reference>
<dbReference type="GO" id="GO:0000976">
    <property type="term" value="F:transcription cis-regulatory region binding"/>
    <property type="evidence" value="ECO:0007669"/>
    <property type="project" value="TreeGrafter"/>
</dbReference>
<dbReference type="PROSITE" id="PS50932">
    <property type="entry name" value="HTH_LACI_2"/>
    <property type="match status" value="1"/>
</dbReference>
<dbReference type="EMBL" id="JACHMJ010000001">
    <property type="protein sequence ID" value="MBB5843758.1"/>
    <property type="molecule type" value="Genomic_DNA"/>
</dbReference>
<comment type="caution">
    <text evidence="5">The sequence shown here is derived from an EMBL/GenBank/DDBJ whole genome shotgun (WGS) entry which is preliminary data.</text>
</comment>
<dbReference type="Proteomes" id="UP000536685">
    <property type="component" value="Unassembled WGS sequence"/>
</dbReference>
<name>A0A841AN41_9MICO</name>
<dbReference type="InterPro" id="IPR046335">
    <property type="entry name" value="LacI/GalR-like_sensor"/>
</dbReference>
<dbReference type="PANTHER" id="PTHR30146:SF109">
    <property type="entry name" value="HTH-TYPE TRANSCRIPTIONAL REGULATOR GALS"/>
    <property type="match status" value="1"/>
</dbReference>
<dbReference type="Gene3D" id="3.40.50.2300">
    <property type="match status" value="2"/>
</dbReference>
<evidence type="ECO:0000313" key="6">
    <source>
        <dbReference type="Proteomes" id="UP000536685"/>
    </source>
</evidence>
<dbReference type="GO" id="GO:0003700">
    <property type="term" value="F:DNA-binding transcription factor activity"/>
    <property type="evidence" value="ECO:0007669"/>
    <property type="project" value="TreeGrafter"/>
</dbReference>
<keyword evidence="3" id="KW-0804">Transcription</keyword>
<dbReference type="RefSeq" id="WP_184237055.1">
    <property type="nucleotide sequence ID" value="NZ_JACHMJ010000001.1"/>
</dbReference>
<dbReference type="Gene3D" id="1.10.260.40">
    <property type="entry name" value="lambda repressor-like DNA-binding domains"/>
    <property type="match status" value="1"/>
</dbReference>
<feature type="domain" description="HTH lacI-type" evidence="4">
    <location>
        <begin position="5"/>
        <end position="59"/>
    </location>
</feature>
<keyword evidence="2" id="KW-0238">DNA-binding</keyword>
<evidence type="ECO:0000256" key="1">
    <source>
        <dbReference type="ARBA" id="ARBA00023015"/>
    </source>
</evidence>
<accession>A0A841AN41</accession>
<dbReference type="CDD" id="cd01392">
    <property type="entry name" value="HTH_LacI"/>
    <property type="match status" value="1"/>
</dbReference>
<dbReference type="InterPro" id="IPR000843">
    <property type="entry name" value="HTH_LacI"/>
</dbReference>
<dbReference type="PANTHER" id="PTHR30146">
    <property type="entry name" value="LACI-RELATED TRANSCRIPTIONAL REPRESSOR"/>
    <property type="match status" value="1"/>
</dbReference>
<keyword evidence="1" id="KW-0805">Transcription regulation</keyword>
<dbReference type="InterPro" id="IPR010982">
    <property type="entry name" value="Lambda_DNA-bd_dom_sf"/>
</dbReference>
<gene>
    <name evidence="5" type="ORF">HD599_002081</name>
</gene>
<dbReference type="SMART" id="SM00354">
    <property type="entry name" value="HTH_LACI"/>
    <property type="match status" value="1"/>
</dbReference>
<protein>
    <submittedName>
        <fullName evidence="5">LacI family transcriptional regulator</fullName>
    </submittedName>
</protein>
<dbReference type="CDD" id="cd06267">
    <property type="entry name" value="PBP1_LacI_sugar_binding-like"/>
    <property type="match status" value="1"/>
</dbReference>
<proteinExistence type="predicted"/>
<evidence type="ECO:0000256" key="2">
    <source>
        <dbReference type="ARBA" id="ARBA00023125"/>
    </source>
</evidence>
<keyword evidence="6" id="KW-1185">Reference proteome</keyword>